<evidence type="ECO:0000313" key="2">
    <source>
        <dbReference type="EMBL" id="CAA9266388.1"/>
    </source>
</evidence>
<reference evidence="2" key="1">
    <citation type="submission" date="2020-02" db="EMBL/GenBank/DDBJ databases">
        <authorList>
            <person name="Meier V. D."/>
        </authorList>
    </citation>
    <scope>NUCLEOTIDE SEQUENCE</scope>
    <source>
        <strain evidence="2">AVDCRST_MAG27</strain>
    </source>
</reference>
<evidence type="ECO:0000256" key="1">
    <source>
        <dbReference type="SAM" id="MobiDB-lite"/>
    </source>
</evidence>
<sequence length="58" mass="6515">MPPQKPRTRGRPHGASFSRQPRPREDWIGVPVPALIAQETRDLAQAQLARNAALSFRN</sequence>
<dbReference type="EMBL" id="CADCTD010000130">
    <property type="protein sequence ID" value="CAA9266388.1"/>
    <property type="molecule type" value="Genomic_DNA"/>
</dbReference>
<feature type="non-terminal residue" evidence="2">
    <location>
        <position position="58"/>
    </location>
</feature>
<name>A0A6J4J3Y4_9PROT</name>
<organism evidence="2">
    <name type="scientific">uncultured Craurococcus sp</name>
    <dbReference type="NCBI Taxonomy" id="1135998"/>
    <lineage>
        <taxon>Bacteria</taxon>
        <taxon>Pseudomonadati</taxon>
        <taxon>Pseudomonadota</taxon>
        <taxon>Alphaproteobacteria</taxon>
        <taxon>Acetobacterales</taxon>
        <taxon>Acetobacteraceae</taxon>
        <taxon>Craurococcus</taxon>
        <taxon>environmental samples</taxon>
    </lineage>
</organism>
<feature type="region of interest" description="Disordered" evidence="1">
    <location>
        <begin position="1"/>
        <end position="26"/>
    </location>
</feature>
<gene>
    <name evidence="2" type="ORF">AVDCRST_MAG27-2840</name>
</gene>
<protein>
    <submittedName>
        <fullName evidence="2">Uncharacterized protein</fullName>
    </submittedName>
</protein>
<accession>A0A6J4J3Y4</accession>
<dbReference type="AlphaFoldDB" id="A0A6J4J3Y4"/>
<proteinExistence type="predicted"/>
<feature type="compositionally biased region" description="Basic residues" evidence="1">
    <location>
        <begin position="1"/>
        <end position="12"/>
    </location>
</feature>